<name>A0A7L1G0C9_9PICI</name>
<feature type="non-terminal residue" evidence="2">
    <location>
        <position position="252"/>
    </location>
</feature>
<organism evidence="2 3">
    <name type="scientific">Indicator maculatus</name>
    <name type="common">spotted honeyguide</name>
    <dbReference type="NCBI Taxonomy" id="545262"/>
    <lineage>
        <taxon>Eukaryota</taxon>
        <taxon>Metazoa</taxon>
        <taxon>Chordata</taxon>
        <taxon>Craniata</taxon>
        <taxon>Vertebrata</taxon>
        <taxon>Euteleostomi</taxon>
        <taxon>Archelosauria</taxon>
        <taxon>Archosauria</taxon>
        <taxon>Dinosauria</taxon>
        <taxon>Saurischia</taxon>
        <taxon>Theropoda</taxon>
        <taxon>Coelurosauria</taxon>
        <taxon>Aves</taxon>
        <taxon>Neognathae</taxon>
        <taxon>Neoaves</taxon>
        <taxon>Telluraves</taxon>
        <taxon>Coraciimorphae</taxon>
        <taxon>Piciformes</taxon>
        <taxon>Indicatoridae</taxon>
        <taxon>Indicator</taxon>
    </lineage>
</organism>
<dbReference type="PANTHER" id="PTHR13024">
    <property type="entry name" value="MICROSOMAL TRIGLYCERIDE TRANSFER PROTEIN, LARGE SUBUNIT"/>
    <property type="match status" value="1"/>
</dbReference>
<protein>
    <submittedName>
        <fullName evidence="2">MTP protein</fullName>
    </submittedName>
</protein>
<dbReference type="InterPro" id="IPR039988">
    <property type="entry name" value="MTTP"/>
</dbReference>
<dbReference type="AlphaFoldDB" id="A0A7L1G0C9"/>
<dbReference type="PANTHER" id="PTHR13024:SF2">
    <property type="entry name" value="MICROSOMAL TRIGLYCERIDE TRANSFER PROTEIN-LIKE"/>
    <property type="match status" value="1"/>
</dbReference>
<dbReference type="GO" id="GO:0005548">
    <property type="term" value="F:phospholipid transporter activity"/>
    <property type="evidence" value="ECO:0007669"/>
    <property type="project" value="InterPro"/>
</dbReference>
<feature type="domain" description="Vitellogenin" evidence="1">
    <location>
        <begin position="2"/>
        <end position="230"/>
    </location>
</feature>
<feature type="non-terminal residue" evidence="2">
    <location>
        <position position="1"/>
    </location>
</feature>
<dbReference type="GO" id="GO:0016323">
    <property type="term" value="C:basolateral plasma membrane"/>
    <property type="evidence" value="ECO:0007669"/>
    <property type="project" value="TreeGrafter"/>
</dbReference>
<dbReference type="SUPFAM" id="SSF48431">
    <property type="entry name" value="Lipovitellin-phosvitin complex, superhelical domain"/>
    <property type="match status" value="1"/>
</dbReference>
<gene>
    <name evidence="2" type="primary">Mttp_0</name>
    <name evidence="2" type="ORF">INDMAC_R07073</name>
</gene>
<dbReference type="InterPro" id="IPR001747">
    <property type="entry name" value="Vitellogenin_N"/>
</dbReference>
<evidence type="ECO:0000259" key="1">
    <source>
        <dbReference type="Pfam" id="PF01347"/>
    </source>
</evidence>
<keyword evidence="3" id="KW-1185">Reference proteome</keyword>
<proteinExistence type="predicted"/>
<dbReference type="GO" id="GO:0005794">
    <property type="term" value="C:Golgi apparatus"/>
    <property type="evidence" value="ECO:0007669"/>
    <property type="project" value="TreeGrafter"/>
</dbReference>
<sequence>VIQMLRGAKKRDVLQLLRRAPEEMLPFLVEAAVAAQSLASLAALSDFLDSHKEPRMLLEKLFYAAAFSPRPSGELLHLVLDKLDGKQLAPELQQTGIVALGSLVGKLCQQKLCDLQEVERGTETILRGLGGAKEESEVVTYLLALGNAALPRTIPTLLEQAEEAPAAVAAAAISALRRFPAGHISGEVKGAMRRILHQQKRSYAQTCRLAAAELLLDTEPLPMDVINILLATKGMEAETATFLLQKVQNVLH</sequence>
<dbReference type="EMBL" id="VXBD01001057">
    <property type="protein sequence ID" value="NXN07230.1"/>
    <property type="molecule type" value="Genomic_DNA"/>
</dbReference>
<accession>A0A7L1G0C9</accession>
<reference evidence="2 3" key="1">
    <citation type="submission" date="2019-09" db="EMBL/GenBank/DDBJ databases">
        <title>Bird 10,000 Genomes (B10K) Project - Family phase.</title>
        <authorList>
            <person name="Zhang G."/>
        </authorList>
    </citation>
    <scope>NUCLEOTIDE SEQUENCE [LARGE SCALE GENOMIC DNA]</scope>
    <source>
        <strain evidence="2">B10K-DU-001-78</strain>
        <tissue evidence="2">Muscle</tissue>
    </source>
</reference>
<dbReference type="GO" id="GO:0005783">
    <property type="term" value="C:endoplasmic reticulum"/>
    <property type="evidence" value="ECO:0007669"/>
    <property type="project" value="TreeGrafter"/>
</dbReference>
<evidence type="ECO:0000313" key="2">
    <source>
        <dbReference type="EMBL" id="NXN07230.1"/>
    </source>
</evidence>
<dbReference type="InterPro" id="IPR011030">
    <property type="entry name" value="Lipovitellin_superhlx_dom"/>
</dbReference>
<evidence type="ECO:0000313" key="3">
    <source>
        <dbReference type="Proteomes" id="UP000557230"/>
    </source>
</evidence>
<dbReference type="Gene3D" id="1.25.10.20">
    <property type="entry name" value="Vitellinogen, superhelical"/>
    <property type="match status" value="1"/>
</dbReference>
<comment type="caution">
    <text evidence="2">The sequence shown here is derived from an EMBL/GenBank/DDBJ whole genome shotgun (WGS) entry which is preliminary data.</text>
</comment>
<dbReference type="Pfam" id="PF01347">
    <property type="entry name" value="Vitellogenin_N"/>
    <property type="match status" value="1"/>
</dbReference>
<dbReference type="OrthoDB" id="5865932at2759"/>
<dbReference type="Proteomes" id="UP000557230">
    <property type="component" value="Unassembled WGS sequence"/>
</dbReference>
<dbReference type="GO" id="GO:0042157">
    <property type="term" value="P:lipoprotein metabolic process"/>
    <property type="evidence" value="ECO:0007669"/>
    <property type="project" value="TreeGrafter"/>
</dbReference>